<keyword evidence="8" id="KW-0812">Transmembrane</keyword>
<protein>
    <recommendedName>
        <fullName evidence="2">protein-tyrosine-phosphatase</fullName>
        <ecNumber evidence="2">3.1.3.48</ecNumber>
    </recommendedName>
</protein>
<evidence type="ECO:0000256" key="2">
    <source>
        <dbReference type="ARBA" id="ARBA00013064"/>
    </source>
</evidence>
<organism evidence="13 14">
    <name type="scientific">Parascaris univalens</name>
    <name type="common">Nematode worm</name>
    <dbReference type="NCBI Taxonomy" id="6257"/>
    <lineage>
        <taxon>Eukaryota</taxon>
        <taxon>Metazoa</taxon>
        <taxon>Ecdysozoa</taxon>
        <taxon>Nematoda</taxon>
        <taxon>Chromadorea</taxon>
        <taxon>Rhabditida</taxon>
        <taxon>Spirurina</taxon>
        <taxon>Ascaridomorpha</taxon>
        <taxon>Ascaridoidea</taxon>
        <taxon>Ascarididae</taxon>
        <taxon>Parascaris</taxon>
    </lineage>
</organism>
<dbReference type="Gene3D" id="2.60.40.10">
    <property type="entry name" value="Immunoglobulins"/>
    <property type="match status" value="2"/>
</dbReference>
<dbReference type="SUPFAM" id="SSF52799">
    <property type="entry name" value="(Phosphotyrosine protein) phosphatases II"/>
    <property type="match status" value="2"/>
</dbReference>
<evidence type="ECO:0000256" key="9">
    <source>
        <dbReference type="SAM" id="SignalP"/>
    </source>
</evidence>
<dbReference type="FunFam" id="3.90.190.10:FF:000102">
    <property type="entry name" value="Receptor-type tyrosine-protein phosphatase"/>
    <property type="match status" value="1"/>
</dbReference>
<dbReference type="SMART" id="SM00404">
    <property type="entry name" value="PTPc_motif"/>
    <property type="match status" value="2"/>
</dbReference>
<dbReference type="PROSITE" id="PS50056">
    <property type="entry name" value="TYR_PHOSPHATASE_2"/>
    <property type="match status" value="2"/>
</dbReference>
<sequence length="1557" mass="176420">MDTLRSVIFWLWWICLIFLLLRRTVDGFTVVKGGNSLLSWRFKREYTNETDAKSASVKPNEPIMLPKTPQELKIPQCDDSMGDCAYGGKCVTGPNGYKSCLCPASCPVSIPVSCRAEKHDDYCLSMSDDYREKFLLPEPACHMGICVCPPMFDPWKMEGSVKLLPFKCDRRELRVQGVALPSDSVYQGTDAMLFCCINMDPRTFVNEDGVDFIQNSSIIREPTSTPYHEIFTDGFEPPRCWSLDIKNAQFSDSGSYLCHVKTVGRHEILANFTIEFVVKARLPAPTAVLRSRLQRRRTTTALQQSYLAPTISPRIALRQRTMLAMAKQADGHIEPAVDKKRETIEAVQGLPPRMIQNVTVKANATHAEVFWDTQEGPMLKIEFRLVRRTDGVEVWAQRNAKPGVLIEDLLPATPYTLFISVYDGQNDPFKITEQFTTSESAPDPPTLGEIRLLNLRDGIKCEVEWTPPKTPNGRITKYYVTVRGSVRYVSPGGTLSNDDFPAAERDRCANYNGDEKGFTSADAIADFYSCRFGPLKPNRNYTATVWAENGAGRSKAVVFSEQCVTNYAQPDTVDPPASLSQNGTAFGLSFNSEPDETNGPVACYYVAVVPLSPDVAIESLPPPDSLVVDTFVKAINNNLHEEHITQITNGRKPRNRRYFAYIAESYMQLPRRTYVGDGNTTAGVEPCNVLYLSRHKPEDPALRPGFKYTGFLIVRVDRDDSVREEILRQSDPFFSRRKRRRLHYPSSERRYTERSRWFSYREESEFNGRSRAMRQLIISGPAYGFSSYFKPVLLQPNDGSVGQSWISLFFIVLSLLLFMLLVSSTVVYVLHKRGMIKQLCPVKKDRVLLKPLFHATPVEDLPNEFVIRHRDSNFLFISEFEALPHYQKAFESLASERRENSHKNRYNDIKAFDATRVKLSQIGGDTSSDYINANFIKGYKGRKTFIATQGPVDASVDDFWRMIWEHNVSVIVMVANLFERSRSQCSKYWPDDAPKLYDRLEVRPVGSTYYSDYAVRIFEVRRPQKVLANGSTSGQPTVVSYETINASGFNIDPTAVTVNISRPSSMRASQESILNSGYLNVSKANGDSTLGSRMSISVTAGRDIESGATSDVRRVTQYHYTSWNDLQAPECTTGLLRFLLKLRKLHDYNNSPVVVHCSAGVGRTGTFIAVDGLLDQCIEEGKADVFGFVSEMRKQRNIMVQNYEQYVFIYKALAEWYMFGETDIDMQQVHEHYRQLKEPYRERHPSANSSSNISAIAAAMLRSTPKVARVNGDLSSEKGVTGMELEFKRLDRSLDLNRTCDFAHKQENMSKNRFDNAVPYDQCRVVLSIVVGSVTDTTYINASLVKGYFYPYILAQDPTSEQTCYDFWRMIGDQNSKALVMLSNEDDFSDCEKYWPSEIGRSVSFGPGGDVSVKLVSEEVFPSFILKKLTYKFAKEKMYREVVQFDYSCWPTGSAVPTSTDSLIDLISRVLSLQSDHQEAGPIVLHSRDGSSETGVFCCVSLLLERLKAEHRIDVFQTVRSLQQNRPLMFKRLEQYEFCYRTVVDYLDSFNDNGVLC</sequence>
<feature type="chain" id="PRO_5037686907" description="protein-tyrosine-phosphatase" evidence="9">
    <location>
        <begin position="28"/>
        <end position="1557"/>
    </location>
</feature>
<dbReference type="InterPro" id="IPR000387">
    <property type="entry name" value="Tyr_Pase_dom"/>
</dbReference>
<dbReference type="InterPro" id="IPR036179">
    <property type="entry name" value="Ig-like_dom_sf"/>
</dbReference>
<evidence type="ECO:0000259" key="12">
    <source>
        <dbReference type="PROSITE" id="PS50853"/>
    </source>
</evidence>
<dbReference type="SUPFAM" id="SSF48726">
    <property type="entry name" value="Immunoglobulin"/>
    <property type="match status" value="1"/>
</dbReference>
<dbReference type="SMART" id="SM00194">
    <property type="entry name" value="PTPc"/>
    <property type="match status" value="2"/>
</dbReference>
<comment type="subcellular location">
    <subcellularLocation>
        <location evidence="1">Membrane</location>
        <topology evidence="1">Single-pass membrane protein</topology>
    </subcellularLocation>
</comment>
<keyword evidence="5" id="KW-0904">Protein phosphatase</keyword>
<dbReference type="InterPro" id="IPR003595">
    <property type="entry name" value="Tyr_Pase_cat"/>
</dbReference>
<feature type="transmembrane region" description="Helical" evidence="8">
    <location>
        <begin position="805"/>
        <end position="830"/>
    </location>
</feature>
<evidence type="ECO:0000256" key="1">
    <source>
        <dbReference type="ARBA" id="ARBA00004167"/>
    </source>
</evidence>
<evidence type="ECO:0000256" key="6">
    <source>
        <dbReference type="ARBA" id="ARBA00023136"/>
    </source>
</evidence>
<evidence type="ECO:0000256" key="3">
    <source>
        <dbReference type="ARBA" id="ARBA00022729"/>
    </source>
</evidence>
<evidence type="ECO:0000313" key="13">
    <source>
        <dbReference type="Proteomes" id="UP000887569"/>
    </source>
</evidence>
<dbReference type="InterPro" id="IPR013783">
    <property type="entry name" value="Ig-like_fold"/>
</dbReference>
<evidence type="ECO:0000256" key="4">
    <source>
        <dbReference type="ARBA" id="ARBA00022801"/>
    </source>
</evidence>
<keyword evidence="13" id="KW-1185">Reference proteome</keyword>
<keyword evidence="6 8" id="KW-0472">Membrane</keyword>
<dbReference type="InterPro" id="IPR000242">
    <property type="entry name" value="PTP_cat"/>
</dbReference>
<proteinExistence type="predicted"/>
<evidence type="ECO:0000259" key="11">
    <source>
        <dbReference type="PROSITE" id="PS50056"/>
    </source>
</evidence>
<reference evidence="14" key="1">
    <citation type="submission" date="2022-11" db="UniProtKB">
        <authorList>
            <consortium name="WormBaseParasite"/>
        </authorList>
    </citation>
    <scope>IDENTIFICATION</scope>
</reference>
<keyword evidence="8" id="KW-1133">Transmembrane helix</keyword>
<evidence type="ECO:0000256" key="8">
    <source>
        <dbReference type="SAM" id="Phobius"/>
    </source>
</evidence>
<dbReference type="InterPro" id="IPR029021">
    <property type="entry name" value="Prot-tyrosine_phosphatase-like"/>
</dbReference>
<dbReference type="SUPFAM" id="SSF49265">
    <property type="entry name" value="Fibronectin type III"/>
    <property type="match status" value="2"/>
</dbReference>
<dbReference type="GO" id="GO:0045202">
    <property type="term" value="C:synapse"/>
    <property type="evidence" value="ECO:0007669"/>
    <property type="project" value="UniProtKB-ARBA"/>
</dbReference>
<dbReference type="PROSITE" id="PS50853">
    <property type="entry name" value="FN3"/>
    <property type="match status" value="1"/>
</dbReference>
<dbReference type="CDD" id="cd00047">
    <property type="entry name" value="PTPc"/>
    <property type="match status" value="2"/>
</dbReference>
<dbReference type="PROSITE" id="PS50055">
    <property type="entry name" value="TYR_PHOSPHATASE_PTP"/>
    <property type="match status" value="2"/>
</dbReference>
<dbReference type="Proteomes" id="UP000887569">
    <property type="component" value="Unplaced"/>
</dbReference>
<comment type="catalytic activity">
    <reaction evidence="7">
        <text>O-phospho-L-tyrosyl-[protein] + H2O = L-tyrosyl-[protein] + phosphate</text>
        <dbReference type="Rhea" id="RHEA:10684"/>
        <dbReference type="Rhea" id="RHEA-COMP:10136"/>
        <dbReference type="Rhea" id="RHEA-COMP:20101"/>
        <dbReference type="ChEBI" id="CHEBI:15377"/>
        <dbReference type="ChEBI" id="CHEBI:43474"/>
        <dbReference type="ChEBI" id="CHEBI:46858"/>
        <dbReference type="ChEBI" id="CHEBI:61978"/>
        <dbReference type="EC" id="3.1.3.48"/>
    </reaction>
</comment>
<dbReference type="PANTHER" id="PTHR19134:SF495">
    <property type="entry name" value="TYROSINE-PROTEIN PHOSPHATASE 69D"/>
    <property type="match status" value="1"/>
</dbReference>
<evidence type="ECO:0000259" key="10">
    <source>
        <dbReference type="PROSITE" id="PS50055"/>
    </source>
</evidence>
<feature type="domain" description="Tyrosine-protein phosphatase" evidence="10">
    <location>
        <begin position="1283"/>
        <end position="1546"/>
    </location>
</feature>
<feature type="domain" description="Tyrosine specific protein phosphatases" evidence="11">
    <location>
        <begin position="1136"/>
        <end position="1207"/>
    </location>
</feature>
<dbReference type="WBParaSite" id="PgR072X_g009_t03">
    <property type="protein sequence ID" value="PgR072X_g009_t03"/>
    <property type="gene ID" value="PgR072X_g009"/>
</dbReference>
<dbReference type="Pfam" id="PF00102">
    <property type="entry name" value="Y_phosphatase"/>
    <property type="match status" value="3"/>
</dbReference>
<feature type="domain" description="Tyrosine-protein phosphatase" evidence="10">
    <location>
        <begin position="876"/>
        <end position="1216"/>
    </location>
</feature>
<dbReference type="InterPro" id="IPR003961">
    <property type="entry name" value="FN3_dom"/>
</dbReference>
<evidence type="ECO:0000313" key="14">
    <source>
        <dbReference type="WBParaSite" id="PgR072X_g009_t03"/>
    </source>
</evidence>
<evidence type="ECO:0000256" key="5">
    <source>
        <dbReference type="ARBA" id="ARBA00022912"/>
    </source>
</evidence>
<dbReference type="CDD" id="cd00063">
    <property type="entry name" value="FN3"/>
    <property type="match status" value="1"/>
</dbReference>
<feature type="domain" description="Fibronectin type-III" evidence="12">
    <location>
        <begin position="441"/>
        <end position="571"/>
    </location>
</feature>
<accession>A0A915BZ79</accession>
<dbReference type="GO" id="GO:0016020">
    <property type="term" value="C:membrane"/>
    <property type="evidence" value="ECO:0007669"/>
    <property type="project" value="UniProtKB-SubCell"/>
</dbReference>
<dbReference type="PRINTS" id="PR00700">
    <property type="entry name" value="PRTYPHPHTASE"/>
</dbReference>
<keyword evidence="4" id="KW-0378">Hydrolase</keyword>
<keyword evidence="3 9" id="KW-0732">Signal</keyword>
<dbReference type="InterPro" id="IPR016130">
    <property type="entry name" value="Tyr_Pase_AS"/>
</dbReference>
<dbReference type="PROSITE" id="PS00383">
    <property type="entry name" value="TYR_PHOSPHATASE_1"/>
    <property type="match status" value="1"/>
</dbReference>
<dbReference type="Gene3D" id="3.90.190.10">
    <property type="entry name" value="Protein tyrosine phosphatase superfamily"/>
    <property type="match status" value="2"/>
</dbReference>
<feature type="domain" description="Tyrosine specific protein phosphatases" evidence="11">
    <location>
        <begin position="1461"/>
        <end position="1537"/>
    </location>
</feature>
<dbReference type="InterPro" id="IPR036116">
    <property type="entry name" value="FN3_sf"/>
</dbReference>
<dbReference type="SMART" id="SM00060">
    <property type="entry name" value="FN3"/>
    <property type="match status" value="2"/>
</dbReference>
<dbReference type="Pfam" id="PF00041">
    <property type="entry name" value="fn3"/>
    <property type="match status" value="1"/>
</dbReference>
<dbReference type="EC" id="3.1.3.48" evidence="2"/>
<dbReference type="InterPro" id="IPR050348">
    <property type="entry name" value="Protein-Tyr_Phosphatase"/>
</dbReference>
<feature type="signal peptide" evidence="9">
    <location>
        <begin position="1"/>
        <end position="27"/>
    </location>
</feature>
<dbReference type="PANTHER" id="PTHR19134">
    <property type="entry name" value="RECEPTOR-TYPE TYROSINE-PROTEIN PHOSPHATASE"/>
    <property type="match status" value="1"/>
</dbReference>
<evidence type="ECO:0000256" key="7">
    <source>
        <dbReference type="ARBA" id="ARBA00051722"/>
    </source>
</evidence>
<name>A0A915BZ79_PARUN</name>
<dbReference type="GO" id="GO:0004725">
    <property type="term" value="F:protein tyrosine phosphatase activity"/>
    <property type="evidence" value="ECO:0007669"/>
    <property type="project" value="UniProtKB-EC"/>
</dbReference>